<comment type="caution">
    <text evidence="1">The sequence shown here is derived from an EMBL/GenBank/DDBJ whole genome shotgun (WGS) entry which is preliminary data.</text>
</comment>
<dbReference type="AlphaFoldDB" id="A0A841SY58"/>
<proteinExistence type="predicted"/>
<evidence type="ECO:0000313" key="2">
    <source>
        <dbReference type="Proteomes" id="UP000535838"/>
    </source>
</evidence>
<name>A0A841SY58_9BACL</name>
<gene>
    <name evidence="1" type="ORF">H7B67_11735</name>
</gene>
<sequence>MYKRKLVKSTAKRTRVPAKRVTISAAKVKQLIASAQRSLSAQKPVVISQNRTIVTNGNWVNALPITRNPAWVAPQPSGSYLWGSNDPNGPAAVVARRFTINRDLDEIDTANLFLAVDNFAIVLINGRSVVIDSPQGNVSFFNPGRTFNILRFLRRGSNNIVIAAFNFPSNANRSDSNPAGVFARITIQFEEDNNAAQRKVRRRR</sequence>
<accession>A0A841SY58</accession>
<reference evidence="1 2" key="1">
    <citation type="submission" date="2020-08" db="EMBL/GenBank/DDBJ databases">
        <title>Cohnella phylogeny.</title>
        <authorList>
            <person name="Dunlap C."/>
        </authorList>
    </citation>
    <scope>NUCLEOTIDE SEQUENCE [LARGE SCALE GENOMIC DNA]</scope>
    <source>
        <strain evidence="1 2">DSM 25241</strain>
    </source>
</reference>
<evidence type="ECO:0000313" key="1">
    <source>
        <dbReference type="EMBL" id="MBB6634780.1"/>
    </source>
</evidence>
<dbReference type="Gene3D" id="2.60.120.260">
    <property type="entry name" value="Galactose-binding domain-like"/>
    <property type="match status" value="1"/>
</dbReference>
<protein>
    <submittedName>
        <fullName evidence="1">Uncharacterized protein</fullName>
    </submittedName>
</protein>
<organism evidence="1 2">
    <name type="scientific">Cohnella thailandensis</name>
    <dbReference type="NCBI Taxonomy" id="557557"/>
    <lineage>
        <taxon>Bacteria</taxon>
        <taxon>Bacillati</taxon>
        <taxon>Bacillota</taxon>
        <taxon>Bacilli</taxon>
        <taxon>Bacillales</taxon>
        <taxon>Paenibacillaceae</taxon>
        <taxon>Cohnella</taxon>
    </lineage>
</organism>
<dbReference type="RefSeq" id="WP_185120016.1">
    <property type="nucleotide sequence ID" value="NZ_JACJVQ010000008.1"/>
</dbReference>
<dbReference type="Proteomes" id="UP000535838">
    <property type="component" value="Unassembled WGS sequence"/>
</dbReference>
<dbReference type="EMBL" id="JACJVQ010000008">
    <property type="protein sequence ID" value="MBB6634780.1"/>
    <property type="molecule type" value="Genomic_DNA"/>
</dbReference>
<keyword evidence="2" id="KW-1185">Reference proteome</keyword>